<protein>
    <submittedName>
        <fullName evidence="2">Uncharacterized protein</fullName>
    </submittedName>
</protein>
<accession>A0A819TMX3</accession>
<dbReference type="AlphaFoldDB" id="A0A819TMX3"/>
<name>A0A819TMX3_9BILA</name>
<dbReference type="EMBL" id="CAJOAZ010005014">
    <property type="protein sequence ID" value="CAF4083971.1"/>
    <property type="molecule type" value="Genomic_DNA"/>
</dbReference>
<evidence type="ECO:0000313" key="2">
    <source>
        <dbReference type="EMBL" id="CAF4083971.1"/>
    </source>
</evidence>
<organism evidence="2 3">
    <name type="scientific">Adineta steineri</name>
    <dbReference type="NCBI Taxonomy" id="433720"/>
    <lineage>
        <taxon>Eukaryota</taxon>
        <taxon>Metazoa</taxon>
        <taxon>Spiralia</taxon>
        <taxon>Gnathifera</taxon>
        <taxon>Rotifera</taxon>
        <taxon>Eurotatoria</taxon>
        <taxon>Bdelloidea</taxon>
        <taxon>Adinetida</taxon>
        <taxon>Adinetidae</taxon>
        <taxon>Adineta</taxon>
    </lineage>
</organism>
<comment type="caution">
    <text evidence="2">The sequence shown here is derived from an EMBL/GenBank/DDBJ whole genome shotgun (WGS) entry which is preliminary data.</text>
</comment>
<evidence type="ECO:0000313" key="1">
    <source>
        <dbReference type="EMBL" id="CAF1440975.1"/>
    </source>
</evidence>
<gene>
    <name evidence="1" type="ORF">JYZ213_LOCUS40119</name>
    <name evidence="2" type="ORF">OXD698_LOCUS34487</name>
</gene>
<proteinExistence type="predicted"/>
<evidence type="ECO:0000313" key="3">
    <source>
        <dbReference type="Proteomes" id="UP000663844"/>
    </source>
</evidence>
<sequence>MIEPEMNILEKVRTIIRSILSTLNRIFLYHLGGYFIEFNSFKSTAKWCTQYWPSQSPTSLLSVATSNNIPLQSTISTIDLPLPPPPPPSITSIRSTTVRGQAEEQRKQKRAMARHAFNLAKTRIRNALQFMLNNSYKNTFSAIYWLYNDTASPDSTVKEYAWTESFPDCTPKLRDVVDRWYTEEFVKKSRAKCLILIGGTGTGKTSFAKSLSGQYNSFQGRWRLDSFPSKKSLLTQNGLIMATDKYRPRTRINIRQSAIAFLNDEDAGSLIAQPSFTTEQQQIFNYWQHRAIIYQMGPDDYFHKPDYYRADNINQ</sequence>
<dbReference type="InterPro" id="IPR027417">
    <property type="entry name" value="P-loop_NTPase"/>
</dbReference>
<dbReference type="EMBL" id="CAJNOG010001410">
    <property type="protein sequence ID" value="CAF1440975.1"/>
    <property type="molecule type" value="Genomic_DNA"/>
</dbReference>
<dbReference type="Proteomes" id="UP000663844">
    <property type="component" value="Unassembled WGS sequence"/>
</dbReference>
<dbReference type="Proteomes" id="UP000663845">
    <property type="component" value="Unassembled WGS sequence"/>
</dbReference>
<reference evidence="2" key="1">
    <citation type="submission" date="2021-02" db="EMBL/GenBank/DDBJ databases">
        <authorList>
            <person name="Nowell W R."/>
        </authorList>
    </citation>
    <scope>NUCLEOTIDE SEQUENCE</scope>
</reference>
<dbReference type="SUPFAM" id="SSF52540">
    <property type="entry name" value="P-loop containing nucleoside triphosphate hydrolases"/>
    <property type="match status" value="1"/>
</dbReference>